<dbReference type="PANTHER" id="PTHR11731:SF187">
    <property type="entry name" value="INACTIVE DIPEPTIDYL PEPTIDASE 10-LIKE PROTEIN"/>
    <property type="match status" value="1"/>
</dbReference>
<dbReference type="InterPro" id="IPR002469">
    <property type="entry name" value="Peptidase_S9B_N"/>
</dbReference>
<dbReference type="Proteomes" id="UP001187531">
    <property type="component" value="Unassembled WGS sequence"/>
</dbReference>
<reference evidence="4" key="1">
    <citation type="submission" date="2023-07" db="EMBL/GenBank/DDBJ databases">
        <title>Chromosome-level genome assembly of Artemia franciscana.</title>
        <authorList>
            <person name="Jo E."/>
        </authorList>
    </citation>
    <scope>NUCLEOTIDE SEQUENCE</scope>
    <source>
        <tissue evidence="4">Whole body</tissue>
    </source>
</reference>
<dbReference type="Pfam" id="PF00326">
    <property type="entry name" value="Peptidase_S9"/>
    <property type="match status" value="1"/>
</dbReference>
<name>A0AA88LDU6_ARTSF</name>
<sequence>MHANINLEKNEWRVSPDETVQVLNAKERKLQEYYLGKDEDRTNWRSIIFALAVIGSVLIGVLITVLALGPLDDAAAWFHIPLTLEDAIYQKKSVEMFQTGNALFIGDSVSFYDENGDISVYDPTTGVIKSLVPSSVLRLLNINNYHPSWDQKFVLLQYDEAYLENGWAKGHKYSIFVTSENYHFPLRIFSSVSTPPLLQHVEWAGKSSSLLLVYENNLYYKEYPLEDVLMQLNYDGSEYVLNGVPDWLYQESLGISDVTWPSENGKFLVYAKTDISEVGEEEYVLLGSNPREYSKASKIRYPKTGTNVPSLQLLVINLNEKEVVSEIFSLNVTESDPYLRSVIWSGDNSVTIAWTSRAQNVTSLLTCSAPTFECEDVYIARTRIEKQWLSTPKFVPSSKSNQEILFVNEVSDQKGTVSNQILHVRNPLHRAKPLKHEGISVADVIGWDEEQHSVYLTGSPDMYPYEQQIYKISDANDLEHSYLICLTCQNTSINLAQTCSYYRGSMSRSYRYIIIECLGPTVPYTSVYSIEDMKVVKDLNKESDIRRELVNGLEWREKRYTFDLADGSLGYIQLFLPLKWSEYLHGRLQFPMIIEVQESPEEFQVESKWRRGFDMYQALGLQVLYARMVGRERRNLKGSVLLASQDIIRMVRALLIEEKFIDKDRISIWGKGFGGYVATAVMGSPQTEIKCAVGVTPITDWLSSDAVTSERYLGSIEEAYKSYITGDLSMISHSIPDESFLLIHGSFGNPVQLQQSMKLAKALTRAETKFEQKIYPDADYHLNNVEKQIYISIQDFFSKCNTKNRS</sequence>
<evidence type="ECO:0000313" key="4">
    <source>
        <dbReference type="EMBL" id="KAK2722774.1"/>
    </source>
</evidence>
<dbReference type="GO" id="GO:0008236">
    <property type="term" value="F:serine-type peptidase activity"/>
    <property type="evidence" value="ECO:0007669"/>
    <property type="project" value="InterPro"/>
</dbReference>
<organism evidence="4 5">
    <name type="scientific">Artemia franciscana</name>
    <name type="common">Brine shrimp</name>
    <name type="synonym">Artemia sanfranciscana</name>
    <dbReference type="NCBI Taxonomy" id="6661"/>
    <lineage>
        <taxon>Eukaryota</taxon>
        <taxon>Metazoa</taxon>
        <taxon>Ecdysozoa</taxon>
        <taxon>Arthropoda</taxon>
        <taxon>Crustacea</taxon>
        <taxon>Branchiopoda</taxon>
        <taxon>Anostraca</taxon>
        <taxon>Artemiidae</taxon>
        <taxon>Artemia</taxon>
    </lineage>
</organism>
<keyword evidence="1" id="KW-0472">Membrane</keyword>
<dbReference type="GO" id="GO:0005886">
    <property type="term" value="C:plasma membrane"/>
    <property type="evidence" value="ECO:0007669"/>
    <property type="project" value="TreeGrafter"/>
</dbReference>
<dbReference type="InterPro" id="IPR001375">
    <property type="entry name" value="Peptidase_S9_cat"/>
</dbReference>
<dbReference type="GO" id="GO:0008239">
    <property type="term" value="F:dipeptidyl-peptidase activity"/>
    <property type="evidence" value="ECO:0007669"/>
    <property type="project" value="TreeGrafter"/>
</dbReference>
<protein>
    <submittedName>
        <fullName evidence="4">Uncharacterized protein</fullName>
    </submittedName>
</protein>
<evidence type="ECO:0000256" key="1">
    <source>
        <dbReference type="SAM" id="Phobius"/>
    </source>
</evidence>
<evidence type="ECO:0000259" key="2">
    <source>
        <dbReference type="Pfam" id="PF00326"/>
    </source>
</evidence>
<feature type="domain" description="Dipeptidylpeptidase IV N-terminal" evidence="3">
    <location>
        <begin position="189"/>
        <end position="524"/>
    </location>
</feature>
<accession>A0AA88LDU6</accession>
<evidence type="ECO:0000313" key="5">
    <source>
        <dbReference type="Proteomes" id="UP001187531"/>
    </source>
</evidence>
<dbReference type="Gene3D" id="3.40.50.1820">
    <property type="entry name" value="alpha/beta hydrolase"/>
    <property type="match status" value="1"/>
</dbReference>
<comment type="caution">
    <text evidence="4">The sequence shown here is derived from an EMBL/GenBank/DDBJ whole genome shotgun (WGS) entry which is preliminary data.</text>
</comment>
<dbReference type="SUPFAM" id="SSF53474">
    <property type="entry name" value="alpha/beta-Hydrolases"/>
    <property type="match status" value="1"/>
</dbReference>
<keyword evidence="1" id="KW-0812">Transmembrane</keyword>
<gene>
    <name evidence="4" type="ORF">QYM36_003089</name>
</gene>
<evidence type="ECO:0000259" key="3">
    <source>
        <dbReference type="Pfam" id="PF00930"/>
    </source>
</evidence>
<feature type="domain" description="Peptidase S9 prolyl oligopeptidase catalytic" evidence="2">
    <location>
        <begin position="645"/>
        <end position="800"/>
    </location>
</feature>
<keyword evidence="5" id="KW-1185">Reference proteome</keyword>
<dbReference type="InterPro" id="IPR050278">
    <property type="entry name" value="Serine_Prot_S9B/DPPIV"/>
</dbReference>
<dbReference type="SUPFAM" id="SSF82171">
    <property type="entry name" value="DPP6 N-terminal domain-like"/>
    <property type="match status" value="1"/>
</dbReference>
<dbReference type="EMBL" id="JAVRJZ010000005">
    <property type="protein sequence ID" value="KAK2722774.1"/>
    <property type="molecule type" value="Genomic_DNA"/>
</dbReference>
<dbReference type="Pfam" id="PF00930">
    <property type="entry name" value="DPPIV_N"/>
    <property type="match status" value="1"/>
</dbReference>
<dbReference type="Gene3D" id="2.140.10.30">
    <property type="entry name" value="Dipeptidylpeptidase IV, N-terminal domain"/>
    <property type="match status" value="1"/>
</dbReference>
<dbReference type="PANTHER" id="PTHR11731">
    <property type="entry name" value="PROTEASE FAMILY S9B,C DIPEPTIDYL-PEPTIDASE IV-RELATED"/>
    <property type="match status" value="1"/>
</dbReference>
<proteinExistence type="predicted"/>
<dbReference type="AlphaFoldDB" id="A0AA88LDU6"/>
<feature type="transmembrane region" description="Helical" evidence="1">
    <location>
        <begin position="47"/>
        <end position="69"/>
    </location>
</feature>
<dbReference type="InterPro" id="IPR029058">
    <property type="entry name" value="AB_hydrolase_fold"/>
</dbReference>
<dbReference type="GO" id="GO:0006508">
    <property type="term" value="P:proteolysis"/>
    <property type="evidence" value="ECO:0007669"/>
    <property type="project" value="InterPro"/>
</dbReference>
<keyword evidence="1" id="KW-1133">Transmembrane helix</keyword>